<comment type="caution">
    <text evidence="2">The sequence shown here is derived from an EMBL/GenBank/DDBJ whole genome shotgun (WGS) entry which is preliminary data.</text>
</comment>
<organism evidence="2 3">
    <name type="scientific">Polaribacter reichenbachii</name>
    <dbReference type="NCBI Taxonomy" id="996801"/>
    <lineage>
        <taxon>Bacteria</taxon>
        <taxon>Pseudomonadati</taxon>
        <taxon>Bacteroidota</taxon>
        <taxon>Flavobacteriia</taxon>
        <taxon>Flavobacteriales</taxon>
        <taxon>Flavobacteriaceae</taxon>
    </lineage>
</organism>
<dbReference type="Gene3D" id="3.30.70.790">
    <property type="entry name" value="UreE, C-terminal domain"/>
    <property type="match status" value="1"/>
</dbReference>
<dbReference type="InterPro" id="IPR018551">
    <property type="entry name" value="DUF2007"/>
</dbReference>
<sequence>MNATYVKLFTDTNIIVHGLQHLLDKENIKYIIKDRFESARLGGFGESMGAVELHVLNDDLETAEKILSTYKEKINS</sequence>
<dbReference type="OrthoDB" id="1149279at2"/>
<proteinExistence type="predicted"/>
<name>A0A1B8U795_9FLAO</name>
<protein>
    <recommendedName>
        <fullName evidence="1">DUF2007 domain-containing protein</fullName>
    </recommendedName>
</protein>
<dbReference type="Proteomes" id="UP000092612">
    <property type="component" value="Unassembled WGS sequence"/>
</dbReference>
<feature type="domain" description="DUF2007" evidence="1">
    <location>
        <begin position="9"/>
        <end position="68"/>
    </location>
</feature>
<dbReference type="EMBL" id="LSFL01000001">
    <property type="protein sequence ID" value="OBY67755.1"/>
    <property type="molecule type" value="Genomic_DNA"/>
</dbReference>
<dbReference type="InterPro" id="IPR011322">
    <property type="entry name" value="N-reg_PII-like_a/b"/>
</dbReference>
<dbReference type="SUPFAM" id="SSF54913">
    <property type="entry name" value="GlnB-like"/>
    <property type="match status" value="1"/>
</dbReference>
<dbReference type="AlphaFoldDB" id="A0A1B8U795"/>
<evidence type="ECO:0000313" key="3">
    <source>
        <dbReference type="Proteomes" id="UP000092612"/>
    </source>
</evidence>
<keyword evidence="3" id="KW-1185">Reference proteome</keyword>
<evidence type="ECO:0000313" key="2">
    <source>
        <dbReference type="EMBL" id="OBY67755.1"/>
    </source>
</evidence>
<gene>
    <name evidence="2" type="ORF">LPB301_00205</name>
</gene>
<dbReference type="RefSeq" id="WP_068355581.1">
    <property type="nucleotide sequence ID" value="NZ_CP019337.1"/>
</dbReference>
<accession>A0A1B8U795</accession>
<evidence type="ECO:0000259" key="1">
    <source>
        <dbReference type="Pfam" id="PF09413"/>
    </source>
</evidence>
<dbReference type="Pfam" id="PF09413">
    <property type="entry name" value="DUF2007"/>
    <property type="match status" value="1"/>
</dbReference>
<dbReference type="KEGG" id="prn:BW723_09295"/>
<reference evidence="3" key="1">
    <citation type="submission" date="2016-02" db="EMBL/GenBank/DDBJ databases">
        <title>Paenibacillus sp. LPB0068, isolated from Crassostrea gigas.</title>
        <authorList>
            <person name="Shin S.-K."/>
            <person name="Yi H."/>
        </authorList>
    </citation>
    <scope>NUCLEOTIDE SEQUENCE [LARGE SCALE GENOMIC DNA]</scope>
    <source>
        <strain evidence="3">KCTC 23969</strain>
    </source>
</reference>